<dbReference type="KEGG" id="mbat:BN1208_1020"/>
<name>A0A0D6EWP3_9PROT</name>
<dbReference type="PANTHER" id="PTHR44943:SF4">
    <property type="entry name" value="TPR REPEAT-CONTAINING PROTEIN MJ0798"/>
    <property type="match status" value="1"/>
</dbReference>
<dbReference type="SMART" id="SM00028">
    <property type="entry name" value="TPR"/>
    <property type="match status" value="6"/>
</dbReference>
<evidence type="ECO:0000256" key="2">
    <source>
        <dbReference type="ARBA" id="ARBA00022803"/>
    </source>
</evidence>
<dbReference type="SUPFAM" id="SSF48452">
    <property type="entry name" value="TPR-like"/>
    <property type="match status" value="2"/>
</dbReference>
<dbReference type="PROSITE" id="PS50005">
    <property type="entry name" value="TPR"/>
    <property type="match status" value="2"/>
</dbReference>
<reference evidence="5" key="1">
    <citation type="submission" date="2014-12" db="EMBL/GenBank/DDBJ databases">
        <authorList>
            <person name="Salcher M.M."/>
        </authorList>
    </citation>
    <scope>NUCLEOTIDE SEQUENCE [LARGE SCALE GENOMIC DNA]</scope>
    <source>
        <strain evidence="5">MMS-10A-171</strain>
    </source>
</reference>
<keyword evidence="2 3" id="KW-0802">TPR repeat</keyword>
<organism evidence="4 5">
    <name type="scientific">Candidatus Methylopumilus planktonicus</name>
    <dbReference type="NCBI Taxonomy" id="1581557"/>
    <lineage>
        <taxon>Bacteria</taxon>
        <taxon>Pseudomonadati</taxon>
        <taxon>Pseudomonadota</taxon>
        <taxon>Betaproteobacteria</taxon>
        <taxon>Nitrosomonadales</taxon>
        <taxon>Methylophilaceae</taxon>
        <taxon>Candidatus Methylopumilus</taxon>
    </lineage>
</organism>
<feature type="repeat" description="TPR" evidence="3">
    <location>
        <begin position="85"/>
        <end position="118"/>
    </location>
</feature>
<dbReference type="Gene3D" id="1.25.40.10">
    <property type="entry name" value="Tetratricopeptide repeat domain"/>
    <property type="match status" value="1"/>
</dbReference>
<evidence type="ECO:0000256" key="1">
    <source>
        <dbReference type="ARBA" id="ARBA00022737"/>
    </source>
</evidence>
<sequence>MVGFLFTMKDMTRLDNYDELFLSANQLADQGAYREAIELYKLAGEYKKDKSDLSLRLAIAYFNLEDYQNTINSLYFLIEQQQEALFAHQVLGRAFFKIKKFDDALIAFNKEIKLNPKYAEAYSDKAYALNELKRFQEAYQAAEIANQLDQSFPDPYDCMAIALNQMGQNSEALIFAFKALQIDNKNSDFYRTVGDIYLDIDENKKALKFYDLALKINPKFFMVLYNKSLALLKMLNFNEGWKLYEYRHTTYKTQNPELFQDFSKKKFQNAKNILILKEQGLGDFIMFSSILSDLSLDGKNIIVETDERILPLMKRSFKKIKFIININQLDKKLFDHVLSIASLGGYLRRDIQAFKKEINFFLKSEDNQKEKFKELFKKIKTNPKQKICGLSWRSNNKTIGNLKSIDLRELKPLLELSEFKFINLQYQISEQEKKEIKNMGMEIVNIPDIDLYNDIESLCSLIDACDFIVTISNINAHLAGALGKTTYLLSAKGKAKHFYWHHCQDSSLWYPTLKIFEQDNIGDWSSPINKVIETLNFKNDD</sequence>
<evidence type="ECO:0000313" key="4">
    <source>
        <dbReference type="EMBL" id="CEZ19901.1"/>
    </source>
</evidence>
<dbReference type="Proteomes" id="UP000064007">
    <property type="component" value="Chromosome 1"/>
</dbReference>
<keyword evidence="5" id="KW-1185">Reference proteome</keyword>
<dbReference type="EMBL" id="LN827929">
    <property type="protein sequence ID" value="CEZ19901.1"/>
    <property type="molecule type" value="Genomic_DNA"/>
</dbReference>
<dbReference type="InterPro" id="IPR019734">
    <property type="entry name" value="TPR_rpt"/>
</dbReference>
<dbReference type="STRING" id="1581557.BN1208_1020"/>
<dbReference type="PANTHER" id="PTHR44943">
    <property type="entry name" value="CELLULOSE SYNTHASE OPERON PROTEIN C"/>
    <property type="match status" value="1"/>
</dbReference>
<dbReference type="InterPro" id="IPR051685">
    <property type="entry name" value="Ycf3/AcsC/BcsC/TPR_MFPF"/>
</dbReference>
<feature type="repeat" description="TPR" evidence="3">
    <location>
        <begin position="187"/>
        <end position="220"/>
    </location>
</feature>
<dbReference type="SUPFAM" id="SSF53756">
    <property type="entry name" value="UDP-Glycosyltransferase/glycogen phosphorylase"/>
    <property type="match status" value="1"/>
</dbReference>
<protein>
    <submittedName>
        <fullName evidence="4">Putative TPR repeat-containing protein</fullName>
    </submittedName>
</protein>
<keyword evidence="1" id="KW-0677">Repeat</keyword>
<dbReference type="AlphaFoldDB" id="A0A0D6EWP3"/>
<proteinExistence type="predicted"/>
<evidence type="ECO:0000313" key="5">
    <source>
        <dbReference type="Proteomes" id="UP000064007"/>
    </source>
</evidence>
<evidence type="ECO:0000256" key="3">
    <source>
        <dbReference type="PROSITE-ProRule" id="PRU00339"/>
    </source>
</evidence>
<gene>
    <name evidence="4" type="ORF">BN1208_1020</name>
</gene>
<accession>A0A0D6EWP3</accession>
<dbReference type="InterPro" id="IPR011990">
    <property type="entry name" value="TPR-like_helical_dom_sf"/>
</dbReference>
<dbReference type="HOGENOM" id="CLU_010140_1_1_4"/>